<dbReference type="EMBL" id="JAULJE010000001">
    <property type="protein sequence ID" value="KAK1346560.1"/>
    <property type="molecule type" value="Genomic_DNA"/>
</dbReference>
<sequence length="166" mass="19063">MCDLPENKQKGGKEADERGETTQIKAILEHPSRAYDHFSRWVEAFFLSSATAGGIIKVVLEHIVPRFSLVENIDSDNGSHFTSKVLKGIMESLDIDWDYNTPWHPPSWGRVERMNQTLKKQITKLILETKLPWTKCLPIALIRIRTVPRKNIGLSPYEMLYGIPYL</sequence>
<dbReference type="InterPro" id="IPR050951">
    <property type="entry name" value="Retrovirus_Pol_polyprotein"/>
</dbReference>
<dbReference type="PANTHER" id="PTHR37984">
    <property type="entry name" value="PROTEIN CBG26694"/>
    <property type="match status" value="1"/>
</dbReference>
<dbReference type="PROSITE" id="PS50994">
    <property type="entry name" value="INTEGRASE"/>
    <property type="match status" value="1"/>
</dbReference>
<dbReference type="Gene3D" id="3.30.420.10">
    <property type="entry name" value="Ribonuclease H-like superfamily/Ribonuclease H"/>
    <property type="match status" value="1"/>
</dbReference>
<feature type="non-terminal residue" evidence="3">
    <location>
        <position position="166"/>
    </location>
</feature>
<evidence type="ECO:0000313" key="3">
    <source>
        <dbReference type="EMBL" id="KAK1346560.1"/>
    </source>
</evidence>
<proteinExistence type="predicted"/>
<reference evidence="3" key="1">
    <citation type="submission" date="2023-06" db="EMBL/GenBank/DDBJ databases">
        <title>Reference genome for the Northern bat (Eptesicus nilssonii), a most northern bat species.</title>
        <authorList>
            <person name="Laine V.N."/>
            <person name="Pulliainen A.T."/>
            <person name="Lilley T.M."/>
        </authorList>
    </citation>
    <scope>NUCLEOTIDE SEQUENCE</scope>
    <source>
        <strain evidence="3">BLF_Eptnil</strain>
        <tissue evidence="3">Kidney</tissue>
    </source>
</reference>
<evidence type="ECO:0000313" key="4">
    <source>
        <dbReference type="Proteomes" id="UP001177744"/>
    </source>
</evidence>
<gene>
    <name evidence="3" type="ORF">QTO34_000417</name>
</gene>
<dbReference type="InterPro" id="IPR012337">
    <property type="entry name" value="RNaseH-like_sf"/>
</dbReference>
<dbReference type="GO" id="GO:0003676">
    <property type="term" value="F:nucleic acid binding"/>
    <property type="evidence" value="ECO:0007669"/>
    <property type="project" value="InterPro"/>
</dbReference>
<dbReference type="SUPFAM" id="SSF53098">
    <property type="entry name" value="Ribonuclease H-like"/>
    <property type="match status" value="1"/>
</dbReference>
<evidence type="ECO:0000259" key="2">
    <source>
        <dbReference type="PROSITE" id="PS50994"/>
    </source>
</evidence>
<dbReference type="Pfam" id="PF00665">
    <property type="entry name" value="rve"/>
    <property type="match status" value="1"/>
</dbReference>
<comment type="caution">
    <text evidence="3">The sequence shown here is derived from an EMBL/GenBank/DDBJ whole genome shotgun (WGS) entry which is preliminary data.</text>
</comment>
<dbReference type="GO" id="GO:0015074">
    <property type="term" value="P:DNA integration"/>
    <property type="evidence" value="ECO:0007669"/>
    <property type="project" value="InterPro"/>
</dbReference>
<feature type="region of interest" description="Disordered" evidence="1">
    <location>
        <begin position="1"/>
        <end position="20"/>
    </location>
</feature>
<evidence type="ECO:0000256" key="1">
    <source>
        <dbReference type="SAM" id="MobiDB-lite"/>
    </source>
</evidence>
<accession>A0AA40LUN1</accession>
<dbReference type="InterPro" id="IPR001584">
    <property type="entry name" value="Integrase_cat-core"/>
</dbReference>
<dbReference type="PANTHER" id="PTHR37984:SF12">
    <property type="entry name" value="RIBONUCLEASE H"/>
    <property type="match status" value="1"/>
</dbReference>
<protein>
    <recommendedName>
        <fullName evidence="2">Integrase catalytic domain-containing protein</fullName>
    </recommendedName>
</protein>
<name>A0AA40LUN1_CNENI</name>
<dbReference type="Proteomes" id="UP001177744">
    <property type="component" value="Unassembled WGS sequence"/>
</dbReference>
<feature type="domain" description="Integrase catalytic" evidence="2">
    <location>
        <begin position="1"/>
        <end position="164"/>
    </location>
</feature>
<keyword evidence="4" id="KW-1185">Reference proteome</keyword>
<dbReference type="AlphaFoldDB" id="A0AA40LUN1"/>
<organism evidence="3 4">
    <name type="scientific">Cnephaeus nilssonii</name>
    <name type="common">Northern bat</name>
    <name type="synonym">Eptesicus nilssonii</name>
    <dbReference type="NCBI Taxonomy" id="3371016"/>
    <lineage>
        <taxon>Eukaryota</taxon>
        <taxon>Metazoa</taxon>
        <taxon>Chordata</taxon>
        <taxon>Craniata</taxon>
        <taxon>Vertebrata</taxon>
        <taxon>Euteleostomi</taxon>
        <taxon>Mammalia</taxon>
        <taxon>Eutheria</taxon>
        <taxon>Laurasiatheria</taxon>
        <taxon>Chiroptera</taxon>
        <taxon>Yangochiroptera</taxon>
        <taxon>Vespertilionidae</taxon>
        <taxon>Cnephaeus</taxon>
    </lineage>
</organism>
<dbReference type="InterPro" id="IPR036397">
    <property type="entry name" value="RNaseH_sf"/>
</dbReference>